<feature type="chain" id="PRO_5046280369" evidence="1">
    <location>
        <begin position="22"/>
        <end position="647"/>
    </location>
</feature>
<organism evidence="3 4">
    <name type="scientific">Parasediminibacterium paludis</name>
    <dbReference type="NCBI Taxonomy" id="908966"/>
    <lineage>
        <taxon>Bacteria</taxon>
        <taxon>Pseudomonadati</taxon>
        <taxon>Bacteroidota</taxon>
        <taxon>Chitinophagia</taxon>
        <taxon>Chitinophagales</taxon>
        <taxon>Chitinophagaceae</taxon>
        <taxon>Parasediminibacterium</taxon>
    </lineage>
</organism>
<dbReference type="SUPFAM" id="SSF55486">
    <property type="entry name" value="Metalloproteases ('zincins'), catalytic domain"/>
    <property type="match status" value="1"/>
</dbReference>
<dbReference type="RefSeq" id="WP_379014349.1">
    <property type="nucleotide sequence ID" value="NZ_JBHSDC010000022.1"/>
</dbReference>
<dbReference type="EC" id="3.4.11.-" evidence="3"/>
<keyword evidence="3" id="KW-0031">Aminopeptidase</keyword>
<dbReference type="Proteomes" id="UP001595906">
    <property type="component" value="Unassembled WGS sequence"/>
</dbReference>
<proteinExistence type="predicted"/>
<dbReference type="Gene3D" id="1.10.390.10">
    <property type="entry name" value="Neutral Protease Domain 2"/>
    <property type="match status" value="1"/>
</dbReference>
<keyword evidence="4" id="KW-1185">Reference proteome</keyword>
<keyword evidence="3" id="KW-0645">Protease</keyword>
<feature type="domain" description="Peptidase M1 membrane alanine aminopeptidase" evidence="2">
    <location>
        <begin position="360"/>
        <end position="530"/>
    </location>
</feature>
<evidence type="ECO:0000313" key="3">
    <source>
        <dbReference type="EMBL" id="MFC4232480.1"/>
    </source>
</evidence>
<sequence length="647" mass="74099">MTKKLLIVSLFSLSISAIATAQSDRWQQHIKYNIDVKMDVVTNRFTGIEKLEYTNNSPDTLKRLFLHLYWNAFQPNSSMDVRSRELGKTIIGKNRRGEDQYDWDDRVKDRISKLSDAEIGYQRVKSLKINGVAQELVEHETILEVKLSKAILPKTKTLIDVAFEAQVPLQVRRSGRDNAEGVRYSMSQWYPKMSEYDYQGWNANPYIAREFYGVWGDYDVTIHIDKNYMVAATGVLQNANTIGYGFEAAGVKVPAPTTSTLTWNFKGENIHDFVWAADPQFKHISKKMRPNLTLNVFYKAGDLATDSAWNNVLWAAEKALPFMEKKFGKYPYPQYSFIQGGDGGMEYAMATLIKGPSLGTVFHEWMHSWYQHILGTNESLFAWMDEGFTSFAESEVSYYYYSNWASQSPYLSAGAKAGVARIIERTKSQLPLVQAPSYQGYFALAKSPYEEPMSTHADHYNTNYAYSYDAYSKGATFLAQLGYIVGDSVRDKILLAYYNEWKFKHPNANDFIRVAEKVSGIQLQWYKEYWINSIKTIDYAVGNLDPVDGKTQITLKRIGKMPMPIDVVLTFKDGSQELHYIPSSLMYGEKPAENAIPRTVHTEWKWTHPEYSFTTTRSIKDLKSIEIDPTQRLADVNTINNKLVIPE</sequence>
<name>A0ABV8Q091_9BACT</name>
<dbReference type="GO" id="GO:0004177">
    <property type="term" value="F:aminopeptidase activity"/>
    <property type="evidence" value="ECO:0007669"/>
    <property type="project" value="UniProtKB-KW"/>
</dbReference>
<comment type="caution">
    <text evidence="3">The sequence shown here is derived from an EMBL/GenBank/DDBJ whole genome shotgun (WGS) entry which is preliminary data.</text>
</comment>
<protein>
    <submittedName>
        <fullName evidence="3">M1 family metallopeptidase</fullName>
        <ecNumber evidence="3">3.4.11.-</ecNumber>
    </submittedName>
</protein>
<dbReference type="EMBL" id="JBHSDC010000022">
    <property type="protein sequence ID" value="MFC4232480.1"/>
    <property type="molecule type" value="Genomic_DNA"/>
</dbReference>
<dbReference type="PANTHER" id="PTHR45726">
    <property type="entry name" value="LEUKOTRIENE A-4 HYDROLASE"/>
    <property type="match status" value="1"/>
</dbReference>
<dbReference type="InterPro" id="IPR034015">
    <property type="entry name" value="M1_LTA4H"/>
</dbReference>
<evidence type="ECO:0000256" key="1">
    <source>
        <dbReference type="SAM" id="SignalP"/>
    </source>
</evidence>
<keyword evidence="1" id="KW-0732">Signal</keyword>
<dbReference type="InterPro" id="IPR027268">
    <property type="entry name" value="Peptidase_M4/M1_CTD_sf"/>
</dbReference>
<dbReference type="Pfam" id="PF01433">
    <property type="entry name" value="Peptidase_M1"/>
    <property type="match status" value="1"/>
</dbReference>
<evidence type="ECO:0000313" key="4">
    <source>
        <dbReference type="Proteomes" id="UP001595906"/>
    </source>
</evidence>
<dbReference type="CDD" id="cd09604">
    <property type="entry name" value="M1_APN_like"/>
    <property type="match status" value="1"/>
</dbReference>
<dbReference type="PANTHER" id="PTHR45726:SF3">
    <property type="entry name" value="LEUKOTRIENE A-4 HYDROLASE"/>
    <property type="match status" value="1"/>
</dbReference>
<keyword evidence="3" id="KW-0378">Hydrolase</keyword>
<feature type="signal peptide" evidence="1">
    <location>
        <begin position="1"/>
        <end position="21"/>
    </location>
</feature>
<dbReference type="InterPro" id="IPR014782">
    <property type="entry name" value="Peptidase_M1_dom"/>
</dbReference>
<evidence type="ECO:0000259" key="2">
    <source>
        <dbReference type="Pfam" id="PF01433"/>
    </source>
</evidence>
<reference evidence="4" key="1">
    <citation type="journal article" date="2019" name="Int. J. Syst. Evol. Microbiol.">
        <title>The Global Catalogue of Microorganisms (GCM) 10K type strain sequencing project: providing services to taxonomists for standard genome sequencing and annotation.</title>
        <authorList>
            <consortium name="The Broad Institute Genomics Platform"/>
            <consortium name="The Broad Institute Genome Sequencing Center for Infectious Disease"/>
            <person name="Wu L."/>
            <person name="Ma J."/>
        </authorList>
    </citation>
    <scope>NUCLEOTIDE SEQUENCE [LARGE SCALE GENOMIC DNA]</scope>
    <source>
        <strain evidence="4">CECT 8010</strain>
    </source>
</reference>
<accession>A0ABV8Q091</accession>
<gene>
    <name evidence="3" type="ORF">ACFOW1_11290</name>
</gene>